<evidence type="ECO:0000313" key="11">
    <source>
        <dbReference type="Proteomes" id="UP000028582"/>
    </source>
</evidence>
<dbReference type="Gene3D" id="2.170.270.10">
    <property type="entry name" value="SET domain"/>
    <property type="match status" value="1"/>
</dbReference>
<dbReference type="Proteomes" id="UP000028582">
    <property type="component" value="Unassembled WGS sequence"/>
</dbReference>
<protein>
    <recommendedName>
        <fullName evidence="9">SET domain-containing protein</fullName>
    </recommendedName>
</protein>
<dbReference type="GO" id="GO:0005634">
    <property type="term" value="C:nucleus"/>
    <property type="evidence" value="ECO:0007669"/>
    <property type="project" value="UniProtKB-SubCell"/>
</dbReference>
<keyword evidence="7" id="KW-0539">Nucleus</keyword>
<dbReference type="GO" id="GO:0032259">
    <property type="term" value="P:methylation"/>
    <property type="evidence" value="ECO:0007669"/>
    <property type="project" value="UniProtKB-KW"/>
</dbReference>
<reference evidence="10 11" key="1">
    <citation type="submission" date="2013-11" db="EMBL/GenBank/DDBJ databases">
        <title>The Genome Sequence of Phytophthora parasitica P1976.</title>
        <authorList>
            <consortium name="The Broad Institute Genomics Platform"/>
            <person name="Russ C."/>
            <person name="Tyler B."/>
            <person name="Panabieres F."/>
            <person name="Shan W."/>
            <person name="Tripathy S."/>
            <person name="Grunwald N."/>
            <person name="Machado M."/>
            <person name="Johnson C.S."/>
            <person name="Walker B."/>
            <person name="Young S."/>
            <person name="Zeng Q."/>
            <person name="Gargeya S."/>
            <person name="Fitzgerald M."/>
            <person name="Haas B."/>
            <person name="Abouelleil A."/>
            <person name="Allen A.W."/>
            <person name="Alvarado L."/>
            <person name="Arachchi H.M."/>
            <person name="Berlin A.M."/>
            <person name="Chapman S.B."/>
            <person name="Gainer-Dewar J."/>
            <person name="Goldberg J."/>
            <person name="Griggs A."/>
            <person name="Gujja S."/>
            <person name="Hansen M."/>
            <person name="Howarth C."/>
            <person name="Imamovic A."/>
            <person name="Ireland A."/>
            <person name="Larimer J."/>
            <person name="McCowan C."/>
            <person name="Murphy C."/>
            <person name="Pearson M."/>
            <person name="Poon T.W."/>
            <person name="Priest M."/>
            <person name="Roberts A."/>
            <person name="Saif S."/>
            <person name="Shea T."/>
            <person name="Sisk P."/>
            <person name="Sykes S."/>
            <person name="Wortman J."/>
            <person name="Nusbaum C."/>
            <person name="Birren B."/>
        </authorList>
    </citation>
    <scope>NUCLEOTIDE SEQUENCE [LARGE SCALE GENOMIC DNA]</scope>
    <source>
        <strain evidence="10 11">P1976</strain>
    </source>
</reference>
<comment type="caution">
    <text evidence="10">The sequence shown here is derived from an EMBL/GenBank/DDBJ whole genome shotgun (WGS) entry which is preliminary data.</text>
</comment>
<keyword evidence="3" id="KW-0158">Chromosome</keyword>
<feature type="region of interest" description="Disordered" evidence="8">
    <location>
        <begin position="1"/>
        <end position="38"/>
    </location>
</feature>
<keyword evidence="4" id="KW-0489">Methyltransferase</keyword>
<dbReference type="PANTHER" id="PTHR22884">
    <property type="entry name" value="SET DOMAIN PROTEINS"/>
    <property type="match status" value="1"/>
</dbReference>
<dbReference type="InterPro" id="IPR046341">
    <property type="entry name" value="SET_dom_sf"/>
</dbReference>
<comment type="subcellular location">
    <subcellularLocation>
        <location evidence="2">Chromosome</location>
    </subcellularLocation>
    <subcellularLocation>
        <location evidence="1">Nucleus</location>
    </subcellularLocation>
</comment>
<name>A0A080ZUH6_PHYNI</name>
<keyword evidence="5" id="KW-0808">Transferase</keyword>
<evidence type="ECO:0000256" key="8">
    <source>
        <dbReference type="SAM" id="MobiDB-lite"/>
    </source>
</evidence>
<dbReference type="OrthoDB" id="10403749at2759"/>
<proteinExistence type="predicted"/>
<gene>
    <name evidence="10" type="ORF">F444_13215</name>
</gene>
<keyword evidence="6" id="KW-0949">S-adenosyl-L-methionine</keyword>
<dbReference type="EMBL" id="ANJA01002362">
    <property type="protein sequence ID" value="ETO70287.1"/>
    <property type="molecule type" value="Genomic_DNA"/>
</dbReference>
<dbReference type="GO" id="GO:0008168">
    <property type="term" value="F:methyltransferase activity"/>
    <property type="evidence" value="ECO:0007669"/>
    <property type="project" value="UniProtKB-KW"/>
</dbReference>
<dbReference type="PROSITE" id="PS50280">
    <property type="entry name" value="SET"/>
    <property type="match status" value="1"/>
</dbReference>
<feature type="compositionally biased region" description="Low complexity" evidence="8">
    <location>
        <begin position="22"/>
        <end position="38"/>
    </location>
</feature>
<feature type="compositionally biased region" description="Acidic residues" evidence="8">
    <location>
        <begin position="1"/>
        <end position="18"/>
    </location>
</feature>
<dbReference type="InterPro" id="IPR050777">
    <property type="entry name" value="SET2_Histone-Lys_MeTrsfase"/>
</dbReference>
<sequence>MDEYLEYEEKAEDNDPDPPDQQPDQPEQLEQSSQPTPSQLTVLNEMLAVPTHAQREAQYHRRKVGKVDYHVSKSRKKRYQNRRAPTRSGTNIYHAHNLKTKTMKDLLRMPGMRAKLMNVRKKKSRYIPPSQPDPNDAETVDMEPVPFPDYVTEISENIVPEGLYFVDAGDVDPCLCVGDCFARCCRNADTAFFCTPDICRLDALCSNAPRTHPGLRIYNTRRQGLGVYTTQKLWAGEIVAEYCGKLQEYEAMHEGQPEEAMNQNSGYTMLLNEKIRRGNFVYIEALTAGSKARFFQNSSRPNVEFMEMQNRAQVKVLCRMISTVDA</sequence>
<evidence type="ECO:0000256" key="1">
    <source>
        <dbReference type="ARBA" id="ARBA00004123"/>
    </source>
</evidence>
<evidence type="ECO:0000256" key="2">
    <source>
        <dbReference type="ARBA" id="ARBA00004286"/>
    </source>
</evidence>
<evidence type="ECO:0000256" key="6">
    <source>
        <dbReference type="ARBA" id="ARBA00022691"/>
    </source>
</evidence>
<evidence type="ECO:0000313" key="10">
    <source>
        <dbReference type="EMBL" id="ETO70287.1"/>
    </source>
</evidence>
<evidence type="ECO:0000256" key="7">
    <source>
        <dbReference type="ARBA" id="ARBA00023242"/>
    </source>
</evidence>
<feature type="region of interest" description="Disordered" evidence="8">
    <location>
        <begin position="121"/>
        <end position="141"/>
    </location>
</feature>
<evidence type="ECO:0000256" key="4">
    <source>
        <dbReference type="ARBA" id="ARBA00022603"/>
    </source>
</evidence>
<dbReference type="InterPro" id="IPR001214">
    <property type="entry name" value="SET_dom"/>
</dbReference>
<evidence type="ECO:0000256" key="5">
    <source>
        <dbReference type="ARBA" id="ARBA00022679"/>
    </source>
</evidence>
<organism evidence="10 11">
    <name type="scientific">Phytophthora nicotianae P1976</name>
    <dbReference type="NCBI Taxonomy" id="1317066"/>
    <lineage>
        <taxon>Eukaryota</taxon>
        <taxon>Sar</taxon>
        <taxon>Stramenopiles</taxon>
        <taxon>Oomycota</taxon>
        <taxon>Peronosporomycetes</taxon>
        <taxon>Peronosporales</taxon>
        <taxon>Peronosporaceae</taxon>
        <taxon>Phytophthora</taxon>
    </lineage>
</organism>
<evidence type="ECO:0000256" key="3">
    <source>
        <dbReference type="ARBA" id="ARBA00022454"/>
    </source>
</evidence>
<feature type="domain" description="SET" evidence="9">
    <location>
        <begin position="213"/>
        <end position="326"/>
    </location>
</feature>
<evidence type="ECO:0000259" key="9">
    <source>
        <dbReference type="PROSITE" id="PS50280"/>
    </source>
</evidence>
<dbReference type="Pfam" id="PF00856">
    <property type="entry name" value="SET"/>
    <property type="match status" value="1"/>
</dbReference>
<dbReference type="AlphaFoldDB" id="A0A080ZUH6"/>
<dbReference type="GO" id="GO:0005694">
    <property type="term" value="C:chromosome"/>
    <property type="evidence" value="ECO:0007669"/>
    <property type="project" value="UniProtKB-SubCell"/>
</dbReference>
<accession>A0A080ZUH6</accession>
<dbReference type="SUPFAM" id="SSF82199">
    <property type="entry name" value="SET domain"/>
    <property type="match status" value="1"/>
</dbReference>